<dbReference type="PANTHER" id="PTHR30451:SF5">
    <property type="entry name" value="SLR0019 PROTEIN"/>
    <property type="match status" value="1"/>
</dbReference>
<dbReference type="Proteomes" id="UP000501939">
    <property type="component" value="Chromosome"/>
</dbReference>
<organism evidence="12 13">
    <name type="scientific">Acinetobacter lanii</name>
    <dbReference type="NCBI Taxonomy" id="2715163"/>
    <lineage>
        <taxon>Bacteria</taxon>
        <taxon>Pseudomonadati</taxon>
        <taxon>Pseudomonadota</taxon>
        <taxon>Gammaproteobacteria</taxon>
        <taxon>Moraxellales</taxon>
        <taxon>Moraxellaceae</taxon>
        <taxon>Acinetobacter</taxon>
    </lineage>
</organism>
<evidence type="ECO:0000313" key="13">
    <source>
        <dbReference type="Proteomes" id="UP000501939"/>
    </source>
</evidence>
<protein>
    <submittedName>
        <fullName evidence="12">Fimbrial biogenesis outer membrane usher protein</fullName>
    </submittedName>
</protein>
<evidence type="ECO:0000259" key="10">
    <source>
        <dbReference type="Pfam" id="PF13953"/>
    </source>
</evidence>
<dbReference type="GO" id="GO:0009297">
    <property type="term" value="P:pilus assembly"/>
    <property type="evidence" value="ECO:0007669"/>
    <property type="project" value="InterPro"/>
</dbReference>
<evidence type="ECO:0000256" key="7">
    <source>
        <dbReference type="ARBA" id="ARBA00023136"/>
    </source>
</evidence>
<dbReference type="AlphaFoldDB" id="A0A6G8S851"/>
<evidence type="ECO:0000256" key="1">
    <source>
        <dbReference type="ARBA" id="ARBA00004571"/>
    </source>
</evidence>
<dbReference type="Gene3D" id="3.10.20.410">
    <property type="match status" value="1"/>
</dbReference>
<evidence type="ECO:0000256" key="8">
    <source>
        <dbReference type="ARBA" id="ARBA00023237"/>
    </source>
</evidence>
<evidence type="ECO:0000313" key="12">
    <source>
        <dbReference type="EMBL" id="QIO10238.1"/>
    </source>
</evidence>
<dbReference type="InterPro" id="IPR037224">
    <property type="entry name" value="PapC_N_sf"/>
</dbReference>
<feature type="signal peptide" evidence="9">
    <location>
        <begin position="1"/>
        <end position="20"/>
    </location>
</feature>
<keyword evidence="4" id="KW-1134">Transmembrane beta strand</keyword>
<keyword evidence="13" id="KW-1185">Reference proteome</keyword>
<name>A0A6G8S851_9GAMM</name>
<evidence type="ECO:0000256" key="3">
    <source>
        <dbReference type="ARBA" id="ARBA00022448"/>
    </source>
</evidence>
<keyword evidence="8" id="KW-0998">Cell outer membrane</keyword>
<feature type="domain" description="PapC-like C-terminal" evidence="10">
    <location>
        <begin position="769"/>
        <end position="829"/>
    </location>
</feature>
<evidence type="ECO:0000256" key="5">
    <source>
        <dbReference type="ARBA" id="ARBA00022692"/>
    </source>
</evidence>
<accession>A0A6G8S851</accession>
<dbReference type="InterPro" id="IPR000015">
    <property type="entry name" value="Fimb_usher"/>
</dbReference>
<evidence type="ECO:0000256" key="6">
    <source>
        <dbReference type="ARBA" id="ARBA00022729"/>
    </source>
</evidence>
<dbReference type="Pfam" id="PF13954">
    <property type="entry name" value="PapC_N"/>
    <property type="match status" value="1"/>
</dbReference>
<keyword evidence="6 9" id="KW-0732">Signal</keyword>
<evidence type="ECO:0000256" key="9">
    <source>
        <dbReference type="SAM" id="SignalP"/>
    </source>
</evidence>
<reference evidence="12 13" key="1">
    <citation type="submission" date="2020-03" db="EMBL/GenBank/DDBJ databases">
        <authorList>
            <person name="Zhu W."/>
        </authorList>
    </citation>
    <scope>NUCLEOTIDE SEQUENCE [LARGE SCALE GENOMIC DNA]</scope>
    <source>
        <strain evidence="12 13">185</strain>
    </source>
</reference>
<dbReference type="Gene3D" id="2.60.40.2070">
    <property type="match status" value="1"/>
</dbReference>
<dbReference type="Gene3D" id="2.60.40.2610">
    <property type="entry name" value="Outer membrane usher protein FimD, plug domain"/>
    <property type="match status" value="1"/>
</dbReference>
<dbReference type="Gene3D" id="2.60.40.3110">
    <property type="match status" value="1"/>
</dbReference>
<dbReference type="InterPro" id="IPR043142">
    <property type="entry name" value="PapC-like_C_sf"/>
</dbReference>
<feature type="domain" description="PapC N-terminal" evidence="11">
    <location>
        <begin position="47"/>
        <end position="184"/>
    </location>
</feature>
<dbReference type="Pfam" id="PF00577">
    <property type="entry name" value="Usher"/>
    <property type="match status" value="1"/>
</dbReference>
<gene>
    <name evidence="12" type="ORF">G8D99_15290</name>
</gene>
<keyword evidence="3" id="KW-0813">Transport</keyword>
<keyword evidence="7" id="KW-0472">Membrane</keyword>
<dbReference type="InterPro" id="IPR042186">
    <property type="entry name" value="FimD_plug_dom"/>
</dbReference>
<dbReference type="RefSeq" id="WP_166327348.1">
    <property type="nucleotide sequence ID" value="NZ_CP049916.1"/>
</dbReference>
<comment type="similarity">
    <text evidence="2">Belongs to the fimbrial export usher family.</text>
</comment>
<dbReference type="SUPFAM" id="SSF141729">
    <property type="entry name" value="FimD N-terminal domain-like"/>
    <property type="match status" value="1"/>
</dbReference>
<dbReference type="Pfam" id="PF13953">
    <property type="entry name" value="PapC_C"/>
    <property type="match status" value="1"/>
</dbReference>
<dbReference type="EMBL" id="CP049916">
    <property type="protein sequence ID" value="QIO10238.1"/>
    <property type="molecule type" value="Genomic_DNA"/>
</dbReference>
<evidence type="ECO:0000256" key="2">
    <source>
        <dbReference type="ARBA" id="ARBA00008064"/>
    </source>
</evidence>
<evidence type="ECO:0000259" key="11">
    <source>
        <dbReference type="Pfam" id="PF13954"/>
    </source>
</evidence>
<dbReference type="GO" id="GO:0009279">
    <property type="term" value="C:cell outer membrane"/>
    <property type="evidence" value="ECO:0007669"/>
    <property type="project" value="UniProtKB-SubCell"/>
</dbReference>
<dbReference type="InterPro" id="IPR025949">
    <property type="entry name" value="PapC-like_C"/>
</dbReference>
<dbReference type="InterPro" id="IPR025885">
    <property type="entry name" value="PapC_N"/>
</dbReference>
<dbReference type="PANTHER" id="PTHR30451">
    <property type="entry name" value="OUTER MEMBRANE USHER PROTEIN"/>
    <property type="match status" value="1"/>
</dbReference>
<sequence>MIKCFYSLLFFTSIASISHAQVTKSSDDEKKQIELLVSSKIYSYDTRSFFGGAQFDSDIIKIAQANAVNTGVYSLNTKINQQAIGEQLLSFKHLDSSSTAVLCIDENLLKNLDLKKEIIEKLPKKECLTIKELSPDAYYDLDQSNLSLQISLPLVLINQRPHGYIPPDKFDKGVSSAFLAYQYSHYSSIDHQAKNQSSSYLSVNGGANLFGWNYRHSGYFDSQDHDLKSYHASSHSISTDLLKLKSRLTLGDLLTQNYMNQTVPMRGIQLASDVSMLPNSLRLYTPVIRGIANTNALVSIFQRGNKIFERSVPAGTFEINDLVAMSSDGDLKVQVTENGGEKHSFMVPLQGNMNLVRIGQFNYSSSIGKYRLTQITSDQYIGQFSMQYGLSNYLTLNAGSNYSEPYQDYALGLGVNTFMGAIKLETDFSVENLFEQKIHGQQYRLSYQYHYLPLNSFLSLNSIYQSKKFTTLSQVFSKLNYQDLNQFEIDDYQDNDQLKNQFNISLSKNFSKSKYGSIYLSTSRNNYWKSGNRYDQLSLGYSNFWNKLNYSLSVSQNSNVSTDQNETRWNASLNIPLDLKRRKLYVYSTAQQANTAGNPLNSFIGMSGSGGEHNQFGYSVSANHSRIEHQSKSSIAANLNYNRTQANLNLNTTVVDSQKQQLGINLNGAAVLHRHGLTLTNQLSDTFAIIHAKGAKGAYVQNNQGAKIDRFGNAIYSSLTPYDLNNVGLDSNHLPLDVELSSNQAEVIPRRYSSSLVKFKANAISNLILNIQLSNNNKVPIGTQVKDSKDHIIGVFGQSNQIFLNNIDIVTTGGTIKWGEQSPQLCKIDAMRKNQKNIRKLLILDVECKNEN</sequence>
<proteinExistence type="inferred from homology"/>
<comment type="subcellular location">
    <subcellularLocation>
        <location evidence="1">Cell outer membrane</location>
        <topology evidence="1">Multi-pass membrane protein</topology>
    </subcellularLocation>
</comment>
<dbReference type="KEGG" id="alj:G8D99_15290"/>
<keyword evidence="5" id="KW-0812">Transmembrane</keyword>
<evidence type="ECO:0000256" key="4">
    <source>
        <dbReference type="ARBA" id="ARBA00022452"/>
    </source>
</evidence>
<dbReference type="GO" id="GO:0015473">
    <property type="term" value="F:fimbrial usher porin activity"/>
    <property type="evidence" value="ECO:0007669"/>
    <property type="project" value="InterPro"/>
</dbReference>
<feature type="chain" id="PRO_5026241959" evidence="9">
    <location>
        <begin position="21"/>
        <end position="852"/>
    </location>
</feature>